<dbReference type="GO" id="GO:0046854">
    <property type="term" value="P:phosphatidylinositol phosphate biosynthetic process"/>
    <property type="evidence" value="ECO:0007669"/>
    <property type="project" value="TreeGrafter"/>
</dbReference>
<reference evidence="6" key="2">
    <citation type="submission" date="2017-05" db="UniProtKB">
        <authorList>
            <consortium name="EnsemblMetazoa"/>
        </authorList>
    </citation>
    <scope>IDENTIFICATION</scope>
</reference>
<dbReference type="PANTHER" id="PTHR10155:SF10">
    <property type="entry name" value="PI3K21B, ISOFORM B"/>
    <property type="match status" value="1"/>
</dbReference>
<dbReference type="Gene3D" id="3.30.505.10">
    <property type="entry name" value="SH2 domain"/>
    <property type="match status" value="2"/>
</dbReference>
<dbReference type="AlphaFoldDB" id="A0A1X7UYR3"/>
<sequence>MANQGGGTYSPSLGTSSSLDMPPALPPRPPRRQQTFDYTRPEQVPPTVPRRNTRSIPNETPPRPPLHSRTSTASVFTSPGPPVAGGSSQYISTSDGVRMLTEFRERSHSFKDYPPIETQPWYWGNISKEDVTDIMKDKPDGSFLVRDAARSPGSYTLTLRKDGVNRLIRIMFRDGYFGFAEPLEFRSVVELVEFYRTHSLQPYSSKLDITLKEPVSKTDIYEQGRDKSESVSLDEIVRQLKATEKDLREKGNRYNELTNKYEKITQEIQIMRLDLLAQEQILMMLKEHLETSLRLQTENKSPDVKQQMIVNYNMLKRRFSTHEHGKKSLEAQLHRTEMSKNAIDMERNILKPVLKSLQEQKQQHLRFLNQHGGYRSSDILAEASVEEDNPDDDLYATYAMLHTHRTDDDDYRRISEEIQKKKKKPPPPPPQSNPLFVSLPPTEATLSRSPHRPLPPHPSLSIENAQPMMPPLQFNEADGNQLITINQINLPPSLPHYEPTSWTRDHISREESRDLLSGRPDGTFLVRPKPGVADHIPIGEPLHTHTIDIVDEGKFKRIPVFRGPSGGYGFAHPFEFDSLISLVCYYATNTMQRHNDSLQNTMLAFPAFLRSSS</sequence>
<dbReference type="CDD" id="cd12923">
    <property type="entry name" value="iSH2_PI3K_IA_R"/>
    <property type="match status" value="1"/>
</dbReference>
<dbReference type="PRINTS" id="PR00678">
    <property type="entry name" value="PI3KINASEP85"/>
</dbReference>
<evidence type="ECO:0000256" key="3">
    <source>
        <dbReference type="SAM" id="Coils"/>
    </source>
</evidence>
<dbReference type="GO" id="GO:0046935">
    <property type="term" value="F:1-phosphatidylinositol-3-kinase regulator activity"/>
    <property type="evidence" value="ECO:0007669"/>
    <property type="project" value="TreeGrafter"/>
</dbReference>
<feature type="region of interest" description="Disordered" evidence="4">
    <location>
        <begin position="418"/>
        <end position="474"/>
    </location>
</feature>
<evidence type="ECO:0000313" key="6">
    <source>
        <dbReference type="EnsemblMetazoa" id="Aqu2.1.32654_001"/>
    </source>
</evidence>
<dbReference type="Gene3D" id="1.10.287.1490">
    <property type="match status" value="1"/>
</dbReference>
<dbReference type="InParanoid" id="A0A1X7UYR3"/>
<dbReference type="SMART" id="SM00252">
    <property type="entry name" value="SH2"/>
    <property type="match status" value="2"/>
</dbReference>
<keyword evidence="3" id="KW-0175">Coiled coil</keyword>
<dbReference type="Pfam" id="PF16454">
    <property type="entry name" value="PI3K_P85_iSH2"/>
    <property type="match status" value="1"/>
</dbReference>
<organism evidence="6">
    <name type="scientific">Amphimedon queenslandica</name>
    <name type="common">Sponge</name>
    <dbReference type="NCBI Taxonomy" id="400682"/>
    <lineage>
        <taxon>Eukaryota</taxon>
        <taxon>Metazoa</taxon>
        <taxon>Porifera</taxon>
        <taxon>Demospongiae</taxon>
        <taxon>Heteroscleromorpha</taxon>
        <taxon>Haplosclerida</taxon>
        <taxon>Niphatidae</taxon>
        <taxon>Amphimedon</taxon>
    </lineage>
</organism>
<feature type="domain" description="SH2" evidence="5">
    <location>
        <begin position="121"/>
        <end position="215"/>
    </location>
</feature>
<dbReference type="SUPFAM" id="SSF55550">
    <property type="entry name" value="SH2 domain"/>
    <property type="match status" value="2"/>
</dbReference>
<feature type="compositionally biased region" description="Polar residues" evidence="4">
    <location>
        <begin position="9"/>
        <end position="19"/>
    </location>
</feature>
<feature type="compositionally biased region" description="Polar residues" evidence="4">
    <location>
        <begin position="68"/>
        <end position="77"/>
    </location>
</feature>
<accession>A0A1X7UYR3</accession>
<protein>
    <recommendedName>
        <fullName evidence="5">SH2 domain-containing protein</fullName>
    </recommendedName>
</protein>
<evidence type="ECO:0000256" key="4">
    <source>
        <dbReference type="SAM" id="MobiDB-lite"/>
    </source>
</evidence>
<dbReference type="EnsemblMetazoa" id="Aqu2.1.32654_001">
    <property type="protein sequence ID" value="Aqu2.1.32654_001"/>
    <property type="gene ID" value="Aqu2.1.32654"/>
</dbReference>
<dbReference type="eggNOG" id="KOG4637">
    <property type="taxonomic scope" value="Eukaryota"/>
</dbReference>
<evidence type="ECO:0000256" key="2">
    <source>
        <dbReference type="PROSITE-ProRule" id="PRU00191"/>
    </source>
</evidence>
<dbReference type="FunFam" id="3.30.505.10:FF:000080">
    <property type="entry name" value="Pi3K21B, isoform C"/>
    <property type="match status" value="1"/>
</dbReference>
<dbReference type="STRING" id="400682.A0A1X7UYR3"/>
<keyword evidence="1 2" id="KW-0727">SH2 domain</keyword>
<evidence type="ECO:0000256" key="1">
    <source>
        <dbReference type="ARBA" id="ARBA00022999"/>
    </source>
</evidence>
<keyword evidence="7" id="KW-1185">Reference proteome</keyword>
<dbReference type="InterPro" id="IPR036860">
    <property type="entry name" value="SH2_dom_sf"/>
</dbReference>
<dbReference type="PRINTS" id="PR00401">
    <property type="entry name" value="SH2DOMAIN"/>
</dbReference>
<reference evidence="7" key="1">
    <citation type="journal article" date="2010" name="Nature">
        <title>The Amphimedon queenslandica genome and the evolution of animal complexity.</title>
        <authorList>
            <person name="Srivastava M."/>
            <person name="Simakov O."/>
            <person name="Chapman J."/>
            <person name="Fahey B."/>
            <person name="Gauthier M.E."/>
            <person name="Mitros T."/>
            <person name="Richards G.S."/>
            <person name="Conaco C."/>
            <person name="Dacre M."/>
            <person name="Hellsten U."/>
            <person name="Larroux C."/>
            <person name="Putnam N.H."/>
            <person name="Stanke M."/>
            <person name="Adamska M."/>
            <person name="Darling A."/>
            <person name="Degnan S.M."/>
            <person name="Oakley T.H."/>
            <person name="Plachetzki D.C."/>
            <person name="Zhai Y."/>
            <person name="Adamski M."/>
            <person name="Calcino A."/>
            <person name="Cummins S.F."/>
            <person name="Goodstein D.M."/>
            <person name="Harris C."/>
            <person name="Jackson D.J."/>
            <person name="Leys S.P."/>
            <person name="Shu S."/>
            <person name="Woodcroft B.J."/>
            <person name="Vervoort M."/>
            <person name="Kosik K.S."/>
            <person name="Manning G."/>
            <person name="Degnan B.M."/>
            <person name="Rokhsar D.S."/>
        </authorList>
    </citation>
    <scope>NUCLEOTIDE SEQUENCE [LARGE SCALE GENOMIC DNA]</scope>
</reference>
<dbReference type="EnsemblMetazoa" id="XM_003386359.2">
    <property type="protein sequence ID" value="XP_003386407.1"/>
    <property type="gene ID" value="LOC100634356"/>
</dbReference>
<dbReference type="KEGG" id="aqu:100634356"/>
<dbReference type="Proteomes" id="UP000007879">
    <property type="component" value="Unassembled WGS sequence"/>
</dbReference>
<feature type="region of interest" description="Disordered" evidence="4">
    <location>
        <begin position="1"/>
        <end position="91"/>
    </location>
</feature>
<proteinExistence type="predicted"/>
<dbReference type="OrthoDB" id="3175255at2759"/>
<name>A0A1X7UYR3_AMPQE</name>
<dbReference type="InterPro" id="IPR032498">
    <property type="entry name" value="PI3K_P85_iSH2"/>
</dbReference>
<gene>
    <name evidence="6" type="primary">100634356</name>
</gene>
<dbReference type="PROSITE" id="PS50001">
    <property type="entry name" value="SH2"/>
    <property type="match status" value="2"/>
</dbReference>
<feature type="coiled-coil region" evidence="3">
    <location>
        <begin position="233"/>
        <end position="274"/>
    </location>
</feature>
<evidence type="ECO:0000313" key="7">
    <source>
        <dbReference type="Proteomes" id="UP000007879"/>
    </source>
</evidence>
<feature type="domain" description="SH2" evidence="5">
    <location>
        <begin position="502"/>
        <end position="607"/>
    </location>
</feature>
<dbReference type="PANTHER" id="PTHR10155">
    <property type="entry name" value="PHOSPHATIDYLINOSITOL 3-KINASE REGULATORY SUBUNIT"/>
    <property type="match status" value="1"/>
</dbReference>
<dbReference type="InterPro" id="IPR000980">
    <property type="entry name" value="SH2"/>
</dbReference>
<dbReference type="GO" id="GO:0005942">
    <property type="term" value="C:phosphatidylinositol 3-kinase complex"/>
    <property type="evidence" value="ECO:0007669"/>
    <property type="project" value="TreeGrafter"/>
</dbReference>
<evidence type="ECO:0000259" key="5">
    <source>
        <dbReference type="PROSITE" id="PS50001"/>
    </source>
</evidence>
<dbReference type="Pfam" id="PF00017">
    <property type="entry name" value="SH2"/>
    <property type="match status" value="1"/>
</dbReference>